<comment type="caution">
    <text evidence="2">The sequence shown here is derived from an EMBL/GenBank/DDBJ whole genome shotgun (WGS) entry which is preliminary data.</text>
</comment>
<sequence>MWLNCSYHFIAGNLLLIVFSHHLDPFLQGLPVRLSHPLPRICLHLDGGSNVDLQRVLHGQRPQLRQTLRLREEQSTNVVPDEAAQDSECAIKEGGFLGTESGIVGVEERVYGGDEWANIPTRNVGLRSSVQV</sequence>
<dbReference type="GeneID" id="92039762"/>
<dbReference type="Proteomes" id="UP001433268">
    <property type="component" value="Unassembled WGS sequence"/>
</dbReference>
<organism evidence="2 3">
    <name type="scientific">Apiospora hydei</name>
    <dbReference type="NCBI Taxonomy" id="1337664"/>
    <lineage>
        <taxon>Eukaryota</taxon>
        <taxon>Fungi</taxon>
        <taxon>Dikarya</taxon>
        <taxon>Ascomycota</taxon>
        <taxon>Pezizomycotina</taxon>
        <taxon>Sordariomycetes</taxon>
        <taxon>Xylariomycetidae</taxon>
        <taxon>Amphisphaeriales</taxon>
        <taxon>Apiosporaceae</taxon>
        <taxon>Apiospora</taxon>
    </lineage>
</organism>
<keyword evidence="1" id="KW-0732">Signal</keyword>
<reference evidence="2 3" key="1">
    <citation type="submission" date="2023-01" db="EMBL/GenBank/DDBJ databases">
        <title>Analysis of 21 Apiospora genomes using comparative genomics revels a genus with tremendous synthesis potential of carbohydrate active enzymes and secondary metabolites.</title>
        <authorList>
            <person name="Sorensen T."/>
        </authorList>
    </citation>
    <scope>NUCLEOTIDE SEQUENCE [LARGE SCALE GENOMIC DNA]</scope>
    <source>
        <strain evidence="2 3">CBS 114990</strain>
    </source>
</reference>
<gene>
    <name evidence="2" type="ORF">PG997_002387</name>
</gene>
<protein>
    <submittedName>
        <fullName evidence="2">Uncharacterized protein</fullName>
    </submittedName>
</protein>
<dbReference type="RefSeq" id="XP_066673998.1">
    <property type="nucleotide sequence ID" value="XM_066806702.1"/>
</dbReference>
<name>A0ABR1X995_9PEZI</name>
<keyword evidence="3" id="KW-1185">Reference proteome</keyword>
<evidence type="ECO:0000313" key="3">
    <source>
        <dbReference type="Proteomes" id="UP001433268"/>
    </source>
</evidence>
<accession>A0ABR1X995</accession>
<evidence type="ECO:0000313" key="2">
    <source>
        <dbReference type="EMBL" id="KAK8092026.1"/>
    </source>
</evidence>
<evidence type="ECO:0000256" key="1">
    <source>
        <dbReference type="SAM" id="SignalP"/>
    </source>
</evidence>
<proteinExistence type="predicted"/>
<dbReference type="EMBL" id="JAQQWN010000003">
    <property type="protein sequence ID" value="KAK8092026.1"/>
    <property type="molecule type" value="Genomic_DNA"/>
</dbReference>
<feature type="signal peptide" evidence="1">
    <location>
        <begin position="1"/>
        <end position="29"/>
    </location>
</feature>
<feature type="chain" id="PRO_5046698584" evidence="1">
    <location>
        <begin position="30"/>
        <end position="132"/>
    </location>
</feature>